<dbReference type="Pfam" id="PF01381">
    <property type="entry name" value="HTH_3"/>
    <property type="match status" value="1"/>
</dbReference>
<gene>
    <name evidence="3" type="ORF">ACFPOF_09340</name>
</gene>
<evidence type="ECO:0000259" key="2">
    <source>
        <dbReference type="PROSITE" id="PS50943"/>
    </source>
</evidence>
<dbReference type="InterPro" id="IPR010982">
    <property type="entry name" value="Lambda_DNA-bd_dom_sf"/>
</dbReference>
<dbReference type="PROSITE" id="PS50943">
    <property type="entry name" value="HTH_CROC1"/>
    <property type="match status" value="1"/>
</dbReference>
<feature type="region of interest" description="Disordered" evidence="1">
    <location>
        <begin position="66"/>
        <end position="99"/>
    </location>
</feature>
<dbReference type="RefSeq" id="WP_378131858.1">
    <property type="nucleotide sequence ID" value="NZ_JBHSMI010000016.1"/>
</dbReference>
<reference evidence="4" key="1">
    <citation type="journal article" date="2019" name="Int. J. Syst. Evol. Microbiol.">
        <title>The Global Catalogue of Microorganisms (GCM) 10K type strain sequencing project: providing services to taxonomists for standard genome sequencing and annotation.</title>
        <authorList>
            <consortium name="The Broad Institute Genomics Platform"/>
            <consortium name="The Broad Institute Genome Sequencing Center for Infectious Disease"/>
            <person name="Wu L."/>
            <person name="Ma J."/>
        </authorList>
    </citation>
    <scope>NUCLEOTIDE SEQUENCE [LARGE SCALE GENOMIC DNA]</scope>
    <source>
        <strain evidence="4">CGMCC 1.18575</strain>
    </source>
</reference>
<dbReference type="EMBL" id="JBHSMI010000016">
    <property type="protein sequence ID" value="MFC5402946.1"/>
    <property type="molecule type" value="Genomic_DNA"/>
</dbReference>
<evidence type="ECO:0000256" key="1">
    <source>
        <dbReference type="SAM" id="MobiDB-lite"/>
    </source>
</evidence>
<keyword evidence="4" id="KW-1185">Reference proteome</keyword>
<accession>A0ABW0HRY8</accession>
<organism evidence="3 4">
    <name type="scientific">Cohnella soli</name>
    <dbReference type="NCBI Taxonomy" id="425005"/>
    <lineage>
        <taxon>Bacteria</taxon>
        <taxon>Bacillati</taxon>
        <taxon>Bacillota</taxon>
        <taxon>Bacilli</taxon>
        <taxon>Bacillales</taxon>
        <taxon>Paenibacillaceae</taxon>
        <taxon>Cohnella</taxon>
    </lineage>
</organism>
<feature type="compositionally biased region" description="Basic and acidic residues" evidence="1">
    <location>
        <begin position="71"/>
        <end position="81"/>
    </location>
</feature>
<evidence type="ECO:0000313" key="4">
    <source>
        <dbReference type="Proteomes" id="UP001596113"/>
    </source>
</evidence>
<protein>
    <submittedName>
        <fullName evidence="3">Helix-turn-helix transcriptional regulator</fullName>
    </submittedName>
</protein>
<feature type="domain" description="HTH cro/C1-type" evidence="2">
    <location>
        <begin position="3"/>
        <end position="57"/>
    </location>
</feature>
<dbReference type="Proteomes" id="UP001596113">
    <property type="component" value="Unassembled WGS sequence"/>
</dbReference>
<feature type="compositionally biased region" description="Basic and acidic residues" evidence="1">
    <location>
        <begin position="90"/>
        <end position="99"/>
    </location>
</feature>
<dbReference type="SMART" id="SM00530">
    <property type="entry name" value="HTH_XRE"/>
    <property type="match status" value="1"/>
</dbReference>
<comment type="caution">
    <text evidence="3">The sequence shown here is derived from an EMBL/GenBank/DDBJ whole genome shotgun (WGS) entry which is preliminary data.</text>
</comment>
<dbReference type="CDD" id="cd00093">
    <property type="entry name" value="HTH_XRE"/>
    <property type="match status" value="1"/>
</dbReference>
<dbReference type="Gene3D" id="1.10.260.40">
    <property type="entry name" value="lambda repressor-like DNA-binding domains"/>
    <property type="match status" value="1"/>
</dbReference>
<dbReference type="SUPFAM" id="SSF47413">
    <property type="entry name" value="lambda repressor-like DNA-binding domains"/>
    <property type="match status" value="1"/>
</dbReference>
<proteinExistence type="predicted"/>
<evidence type="ECO:0000313" key="3">
    <source>
        <dbReference type="EMBL" id="MFC5402946.1"/>
    </source>
</evidence>
<dbReference type="InterPro" id="IPR001387">
    <property type="entry name" value="Cro/C1-type_HTH"/>
</dbReference>
<sequence>MKLKKARKRAKITQDEIAEALEISRRHYQNIEYGIVDPGVTTALRIAKFLGVSPYNIDEWYTRIPVSTETKATRKDDDSPPVRKKAPSTKRSEKTTHPE</sequence>
<name>A0ABW0HRY8_9BACL</name>